<name>A0A9P4THF8_CURKU</name>
<protein>
    <recommendedName>
        <fullName evidence="4">WD40 repeat-like protein</fullName>
    </recommendedName>
</protein>
<comment type="caution">
    <text evidence="2">The sequence shown here is derived from an EMBL/GenBank/DDBJ whole genome shotgun (WGS) entry which is preliminary data.</text>
</comment>
<dbReference type="AlphaFoldDB" id="A0A9P4THF8"/>
<accession>A0A9P4THF8</accession>
<evidence type="ECO:0000256" key="1">
    <source>
        <dbReference type="SAM" id="MobiDB-lite"/>
    </source>
</evidence>
<gene>
    <name evidence="2" type="ORF">E8E13_009686</name>
</gene>
<dbReference type="EMBL" id="SWKU01000008">
    <property type="protein sequence ID" value="KAF3004352.1"/>
    <property type="molecule type" value="Genomic_DNA"/>
</dbReference>
<dbReference type="OrthoDB" id="5362656at2759"/>
<feature type="compositionally biased region" description="Basic and acidic residues" evidence="1">
    <location>
        <begin position="497"/>
        <end position="522"/>
    </location>
</feature>
<organism evidence="2 3">
    <name type="scientific">Curvularia kusanoi</name>
    <name type="common">Cochliobolus kusanoi</name>
    <dbReference type="NCBI Taxonomy" id="90978"/>
    <lineage>
        <taxon>Eukaryota</taxon>
        <taxon>Fungi</taxon>
        <taxon>Dikarya</taxon>
        <taxon>Ascomycota</taxon>
        <taxon>Pezizomycotina</taxon>
        <taxon>Dothideomycetes</taxon>
        <taxon>Pleosporomycetidae</taxon>
        <taxon>Pleosporales</taxon>
        <taxon>Pleosporineae</taxon>
        <taxon>Pleosporaceae</taxon>
        <taxon>Curvularia</taxon>
    </lineage>
</organism>
<feature type="region of interest" description="Disordered" evidence="1">
    <location>
        <begin position="484"/>
        <end position="541"/>
    </location>
</feature>
<keyword evidence="3" id="KW-1185">Reference proteome</keyword>
<feature type="region of interest" description="Disordered" evidence="1">
    <location>
        <begin position="441"/>
        <end position="461"/>
    </location>
</feature>
<evidence type="ECO:0000313" key="2">
    <source>
        <dbReference type="EMBL" id="KAF3004352.1"/>
    </source>
</evidence>
<dbReference type="Gene3D" id="2.130.10.10">
    <property type="entry name" value="YVTN repeat-like/Quinoprotein amine dehydrogenase"/>
    <property type="match status" value="1"/>
</dbReference>
<reference evidence="2" key="1">
    <citation type="submission" date="2019-04" db="EMBL/GenBank/DDBJ databases">
        <title>Sequencing of skin fungus with MAO and IRED activity.</title>
        <authorList>
            <person name="Marsaioli A.J."/>
            <person name="Bonatto J.M.C."/>
            <person name="Reis Junior O."/>
        </authorList>
    </citation>
    <scope>NUCLEOTIDE SEQUENCE</scope>
    <source>
        <strain evidence="2">30M1</strain>
    </source>
</reference>
<feature type="compositionally biased region" description="Low complexity" evidence="1">
    <location>
        <begin position="528"/>
        <end position="541"/>
    </location>
</feature>
<evidence type="ECO:0008006" key="4">
    <source>
        <dbReference type="Google" id="ProtNLM"/>
    </source>
</evidence>
<dbReference type="InterPro" id="IPR015943">
    <property type="entry name" value="WD40/YVTN_repeat-like_dom_sf"/>
</dbReference>
<dbReference type="Proteomes" id="UP000801428">
    <property type="component" value="Unassembled WGS sequence"/>
</dbReference>
<proteinExistence type="predicted"/>
<sequence>MPVEHSLPFHQNLLVTTPNTIYLFSRAGKRVLFECESAHGIVSARAAPDNSSLLAVASRQIVLLHDTKQPREEKHKLEGEDDTPRVLLFSPDSRMLFFNATIDSSIHAYSLPTGDLLPSALMHPSSPKVLATSSDGNLLLSASASPPTVLIQDLRLGGFAAVQFKPTESTTAVTCAAFEMSGSVSSSADANLLLGFRDGTLALFRVCLPVLTQASGLAADFTRASRLQIDTVGVIGGLHKASMGGVTATAFHVDGPATSLSVTKARMYGTNFTYEDMFTQEQTSETAQTLIAVGTQIGKILIFNMLGLLVHEVVIDVAMISVEWVGDMSAPPVLPTRGSSSPGPNPVIDELIGGVGDIESPTLKRRMEEGYVSEQTSKERPMSTFIASSPVGGGVESSTPSASSSAAFPDAALSHKLEPVPGGMATPPFIRTPPRKHADMTVENRDTVSPPAQKLSTTKSHRVRRACSSGLSCCMSPRVRSSEQDFFTAPPTRHSSKREGKDGMKVERIVGDDARSSLDGRKDRSRRVVSPFPDSSSSLYSRPKSRISHGCVGALDGGADIMPPGAYKLCQSSRRSFSFDAGLDDFNFLSEPRYATAKGYVPWSAIPREDLSRLLTDSEVLKRQMTSLRNEFRALKSVLLHCESQRRWQDCVS</sequence>
<dbReference type="SUPFAM" id="SSF69322">
    <property type="entry name" value="Tricorn protease domain 2"/>
    <property type="match status" value="1"/>
</dbReference>
<evidence type="ECO:0000313" key="3">
    <source>
        <dbReference type="Proteomes" id="UP000801428"/>
    </source>
</evidence>